<evidence type="ECO:0000256" key="3">
    <source>
        <dbReference type="ARBA" id="ARBA00023125"/>
    </source>
</evidence>
<dbReference type="Gene3D" id="3.30.890.10">
    <property type="entry name" value="Methyl-cpg-binding Protein 2, Chain A"/>
    <property type="match status" value="1"/>
</dbReference>
<dbReference type="STRING" id="4555.A0A368RHL2"/>
<dbReference type="InterPro" id="IPR001739">
    <property type="entry name" value="Methyl_CpG_DNA-bd"/>
</dbReference>
<keyword evidence="2" id="KW-0805">Transcription regulation</keyword>
<dbReference type="Pfam" id="PF01429">
    <property type="entry name" value="MBD"/>
    <property type="match status" value="1"/>
</dbReference>
<feature type="compositionally biased region" description="Polar residues" evidence="6">
    <location>
        <begin position="542"/>
        <end position="556"/>
    </location>
</feature>
<evidence type="ECO:0000256" key="1">
    <source>
        <dbReference type="ARBA" id="ARBA00004123"/>
    </source>
</evidence>
<gene>
    <name evidence="8" type="ORF">SETIT_6G027100v2</name>
</gene>
<dbReference type="GO" id="GO:0005634">
    <property type="term" value="C:nucleus"/>
    <property type="evidence" value="ECO:0007669"/>
    <property type="project" value="UniProtKB-SubCell"/>
</dbReference>
<dbReference type="PANTHER" id="PTHR34067:SF3">
    <property type="entry name" value="MBD DOMAIN-CONTAINING PROTEIN"/>
    <property type="match status" value="1"/>
</dbReference>
<name>A0A368RHL2_SETIT</name>
<evidence type="ECO:0000256" key="4">
    <source>
        <dbReference type="ARBA" id="ARBA00023163"/>
    </source>
</evidence>
<dbReference type="EMBL" id="CM003533">
    <property type="protein sequence ID" value="RCV29622.1"/>
    <property type="molecule type" value="Genomic_DNA"/>
</dbReference>
<dbReference type="EMBL" id="CM003533">
    <property type="protein sequence ID" value="RCV29623.1"/>
    <property type="molecule type" value="Genomic_DNA"/>
</dbReference>
<feature type="region of interest" description="Disordered" evidence="6">
    <location>
        <begin position="421"/>
        <end position="461"/>
    </location>
</feature>
<keyword evidence="3" id="KW-0238">DNA-binding</keyword>
<dbReference type="AlphaFoldDB" id="A0A368RHL2"/>
<evidence type="ECO:0000256" key="6">
    <source>
        <dbReference type="SAM" id="MobiDB-lite"/>
    </source>
</evidence>
<feature type="compositionally biased region" description="Polar residues" evidence="6">
    <location>
        <begin position="422"/>
        <end position="437"/>
    </location>
</feature>
<organism evidence="8">
    <name type="scientific">Setaria italica</name>
    <name type="common">Foxtail millet</name>
    <name type="synonym">Panicum italicum</name>
    <dbReference type="NCBI Taxonomy" id="4555"/>
    <lineage>
        <taxon>Eukaryota</taxon>
        <taxon>Viridiplantae</taxon>
        <taxon>Streptophyta</taxon>
        <taxon>Embryophyta</taxon>
        <taxon>Tracheophyta</taxon>
        <taxon>Spermatophyta</taxon>
        <taxon>Magnoliopsida</taxon>
        <taxon>Liliopsida</taxon>
        <taxon>Poales</taxon>
        <taxon>Poaceae</taxon>
        <taxon>PACMAD clade</taxon>
        <taxon>Panicoideae</taxon>
        <taxon>Panicodae</taxon>
        <taxon>Paniceae</taxon>
        <taxon>Cenchrinae</taxon>
        <taxon>Setaria</taxon>
    </lineage>
</organism>
<protein>
    <recommendedName>
        <fullName evidence="7">MBD domain-containing protein</fullName>
    </recommendedName>
</protein>
<keyword evidence="5" id="KW-0539">Nucleus</keyword>
<dbReference type="OrthoDB" id="10072024at2759"/>
<feature type="region of interest" description="Disordered" evidence="6">
    <location>
        <begin position="245"/>
        <end position="272"/>
    </location>
</feature>
<keyword evidence="4" id="KW-0804">Transcription</keyword>
<evidence type="ECO:0000259" key="7">
    <source>
        <dbReference type="PROSITE" id="PS50982"/>
    </source>
</evidence>
<evidence type="ECO:0000256" key="5">
    <source>
        <dbReference type="ARBA" id="ARBA00023242"/>
    </source>
</evidence>
<feature type="domain" description="MBD" evidence="7">
    <location>
        <begin position="274"/>
        <end position="350"/>
    </location>
</feature>
<dbReference type="InterPro" id="IPR038945">
    <property type="entry name" value="MBD13-like"/>
</dbReference>
<evidence type="ECO:0000256" key="2">
    <source>
        <dbReference type="ARBA" id="ARBA00023015"/>
    </source>
</evidence>
<dbReference type="InterPro" id="IPR016177">
    <property type="entry name" value="DNA-bd_dom_sf"/>
</dbReference>
<sequence>MDSGSSSFSRTRSGLVRRKGIFAPNKASCSRTRSGLLRVKSFMRSRDGSCSRTRSGLVRIKSFKDSSDSSCSRTQSDPVRGSPHVVEDLIEDEAVLKGSPEEWVTEDSPVRTRNGLVRGSPAYKAVAMEEPVTKRFPDGCLNDEMPSRTRSGLVRKSPTVKAVRKDGPVINVFPDGCHGEDMPDGIRSGLVTGSPAIKIQSKDQPVIKGLADGWLKEGTPLRTRSGLVRGSLAAKAPVRAKLVTKGQPNGWTTNEKPTGTQSGLVRGTPAAKTQSKNERVIEGLPDGWLKEYRPRKTGSFQDPFYIDPVSGYEFRSLKDVHRYLETGDINQCIMRPKKSTTICDVHITESQPHTITSSQHTRPSTADKGIQCEILTSEGIMVLWEELVTPYSGNDTEHTVLPESENLKAMQGNGDKLETLEHTNVQPVSAQRGPRQTKSLKRKEQNVEVKSKKHKTSSAVTPVRVSPRLAALNVQQELSIEPEDEPINVNPVNLVRTMEENSNDQSQMSQSGTLNQIHGNLESTSNQLQLSQADTAKGTEAIQENTTNHSQPSQALTVDHTETNQEKTANQVESILADIPVLHDRSITDHADIPIQTMQECTTDPLTQADILNHIQTDQEYTASRLQSSQAGTVIPARPFQEYNIDYSQPGKADTINQIQANQETTCDEFHLSQVDTVTEMQIIQENMTRQSQMSQADAVGQIHIDLESTIGYSQPSKADTINQLQANQENTADQLHFSQVDCVTQIEIIQGNMCKNPQLSQEDSVDQIHINLEDTTNHLQPNYAENSMLQAGFSWAPEQNGGASITDFWKNVENQDSSVPMPVDGSTVASFPANVRFQNAAGAEEPALPVQSAAPETCSDQSGLAFQSLFGNAWSDPCIEFAFKTLTGDIPVLDDTIAVTDYFPEQQDLNKDPSPNCSASVLDNTRNHTQVDVNLPAPMPSDKLYNGSWFPPQ</sequence>
<dbReference type="PROSITE" id="PS50982">
    <property type="entry name" value="MBD"/>
    <property type="match status" value="1"/>
</dbReference>
<comment type="subcellular location">
    <subcellularLocation>
        <location evidence="1">Nucleus</location>
    </subcellularLocation>
</comment>
<proteinExistence type="predicted"/>
<dbReference type="PANTHER" id="PTHR34067">
    <property type="entry name" value="OS04G0193200 PROTEIN"/>
    <property type="match status" value="1"/>
</dbReference>
<reference evidence="8" key="2">
    <citation type="submission" date="2015-07" db="EMBL/GenBank/DDBJ databases">
        <authorList>
            <person name="Noorani M."/>
        </authorList>
    </citation>
    <scope>NUCLEOTIDE SEQUENCE</scope>
    <source>
        <strain evidence="8">Yugu1</strain>
    </source>
</reference>
<dbReference type="SUPFAM" id="SSF54171">
    <property type="entry name" value="DNA-binding domain"/>
    <property type="match status" value="1"/>
</dbReference>
<feature type="compositionally biased region" description="Polar residues" evidence="6">
    <location>
        <begin position="246"/>
        <end position="263"/>
    </location>
</feature>
<dbReference type="KEGG" id="sita:101785965"/>
<evidence type="ECO:0000313" key="8">
    <source>
        <dbReference type="EMBL" id="RCV29623.1"/>
    </source>
</evidence>
<feature type="region of interest" description="Disordered" evidence="6">
    <location>
        <begin position="532"/>
        <end position="558"/>
    </location>
</feature>
<dbReference type="GO" id="GO:0003677">
    <property type="term" value="F:DNA binding"/>
    <property type="evidence" value="ECO:0007669"/>
    <property type="project" value="UniProtKB-KW"/>
</dbReference>
<reference evidence="8" key="1">
    <citation type="journal article" date="2012" name="Nat. Biotechnol.">
        <title>Reference genome sequence of the model plant Setaria.</title>
        <authorList>
            <person name="Bennetzen J.L."/>
            <person name="Schmutz J."/>
            <person name="Wang H."/>
            <person name="Percifield R."/>
            <person name="Hawkins J."/>
            <person name="Pontaroli A.C."/>
            <person name="Estep M."/>
            <person name="Feng L."/>
            <person name="Vaughn J.N."/>
            <person name="Grimwood J."/>
            <person name="Jenkins J."/>
            <person name="Barry K."/>
            <person name="Lindquist E."/>
            <person name="Hellsten U."/>
            <person name="Deshpande S."/>
            <person name="Wang X."/>
            <person name="Wu X."/>
            <person name="Mitros T."/>
            <person name="Triplett J."/>
            <person name="Yang X."/>
            <person name="Ye C.Y."/>
            <person name="Mauro-Herrera M."/>
            <person name="Wang L."/>
            <person name="Li P."/>
            <person name="Sharma M."/>
            <person name="Sharma R."/>
            <person name="Ronald P.C."/>
            <person name="Panaud O."/>
            <person name="Kellogg E.A."/>
            <person name="Brutnell T.P."/>
            <person name="Doust A.N."/>
            <person name="Tuskan G.A."/>
            <person name="Rokhsar D."/>
            <person name="Devos K.M."/>
        </authorList>
    </citation>
    <scope>NUCLEOTIDE SEQUENCE [LARGE SCALE GENOMIC DNA]</scope>
    <source>
        <strain evidence="8">Yugu1</strain>
    </source>
</reference>
<accession>A0A368RHL2</accession>